<feature type="compositionally biased region" description="Pro residues" evidence="1">
    <location>
        <begin position="176"/>
        <end position="185"/>
    </location>
</feature>
<dbReference type="Pfam" id="PF00226">
    <property type="entry name" value="DnaJ"/>
    <property type="match status" value="1"/>
</dbReference>
<evidence type="ECO:0000313" key="3">
    <source>
        <dbReference type="EMBL" id="CEM38874.1"/>
    </source>
</evidence>
<feature type="domain" description="J" evidence="2">
    <location>
        <begin position="8"/>
        <end position="76"/>
    </location>
</feature>
<feature type="compositionally biased region" description="Polar residues" evidence="1">
    <location>
        <begin position="150"/>
        <end position="159"/>
    </location>
</feature>
<dbReference type="EMBL" id="CDMY01001004">
    <property type="protein sequence ID" value="CEM38874.1"/>
    <property type="molecule type" value="Genomic_DNA"/>
</dbReference>
<dbReference type="InParanoid" id="A0A0G4H5H1"/>
<dbReference type="AlphaFoldDB" id="A0A0G4H5H1"/>
<dbReference type="GO" id="GO:0044183">
    <property type="term" value="F:protein folding chaperone"/>
    <property type="evidence" value="ECO:0007669"/>
    <property type="project" value="TreeGrafter"/>
</dbReference>
<name>A0A0G4H5H1_VITBC</name>
<organism evidence="3 4">
    <name type="scientific">Vitrella brassicaformis (strain CCMP3155)</name>
    <dbReference type="NCBI Taxonomy" id="1169540"/>
    <lineage>
        <taxon>Eukaryota</taxon>
        <taxon>Sar</taxon>
        <taxon>Alveolata</taxon>
        <taxon>Colpodellida</taxon>
        <taxon>Vitrellaceae</taxon>
        <taxon>Vitrella</taxon>
    </lineage>
</organism>
<evidence type="ECO:0000259" key="2">
    <source>
        <dbReference type="PROSITE" id="PS50076"/>
    </source>
</evidence>
<protein>
    <recommendedName>
        <fullName evidence="2">J domain-containing protein</fullName>
    </recommendedName>
</protein>
<dbReference type="OMA" id="WAVVVER"/>
<sequence length="305" mass="32566">MPGLSHTDALSVLGLGPSATLADIKAHYRERCLKCHPDKGGSAAAFRELYEAYEVACAHLISGSVGGGRQNFSFTPEEWAVVVERLRGHRDEARRGAAASVAAEKAHLAKVREMRARRAAGEQVDEGACLKEARLAARAAAEEAKRNFDKSTQANTKGANSKDDTPTVRPTEEEPTPAPSQPPPTKANNFKPSTGATETTKDAPTSNSAVTASTSGGTEATKKDTERGESATVCSSGGANTMDDTATARRTEEDPSAANNKPTVTVPAAATKLSKRQQQHQDEARARRQELEERSEEAAKRRFRV</sequence>
<dbReference type="PANTHER" id="PTHR43948">
    <property type="entry name" value="DNAJ HOMOLOG SUBFAMILY B"/>
    <property type="match status" value="1"/>
</dbReference>
<accession>A0A0G4H5H1</accession>
<dbReference type="Gene3D" id="1.10.287.110">
    <property type="entry name" value="DnaJ domain"/>
    <property type="match status" value="1"/>
</dbReference>
<feature type="region of interest" description="Disordered" evidence="1">
    <location>
        <begin position="143"/>
        <end position="305"/>
    </location>
</feature>
<feature type="compositionally biased region" description="Basic and acidic residues" evidence="1">
    <location>
        <begin position="220"/>
        <end position="229"/>
    </location>
</feature>
<feature type="compositionally biased region" description="Basic and acidic residues" evidence="1">
    <location>
        <begin position="279"/>
        <end position="305"/>
    </location>
</feature>
<gene>
    <name evidence="3" type="ORF">Vbra_4649</name>
</gene>
<dbReference type="Proteomes" id="UP000041254">
    <property type="component" value="Unassembled WGS sequence"/>
</dbReference>
<dbReference type="CDD" id="cd06257">
    <property type="entry name" value="DnaJ"/>
    <property type="match status" value="1"/>
</dbReference>
<feature type="compositionally biased region" description="Basic and acidic residues" evidence="1">
    <location>
        <begin position="160"/>
        <end position="172"/>
    </location>
</feature>
<evidence type="ECO:0000313" key="4">
    <source>
        <dbReference type="Proteomes" id="UP000041254"/>
    </source>
</evidence>
<keyword evidence="4" id="KW-1185">Reference proteome</keyword>
<dbReference type="GO" id="GO:0051082">
    <property type="term" value="F:unfolded protein binding"/>
    <property type="evidence" value="ECO:0007669"/>
    <property type="project" value="TreeGrafter"/>
</dbReference>
<dbReference type="PhylomeDB" id="A0A0G4H5H1"/>
<feature type="compositionally biased region" description="Polar residues" evidence="1">
    <location>
        <begin position="186"/>
        <end position="218"/>
    </location>
</feature>
<dbReference type="GO" id="GO:0005634">
    <property type="term" value="C:nucleus"/>
    <property type="evidence" value="ECO:0007669"/>
    <property type="project" value="TreeGrafter"/>
</dbReference>
<dbReference type="InterPro" id="IPR001623">
    <property type="entry name" value="DnaJ_domain"/>
</dbReference>
<dbReference type="OrthoDB" id="205586at2759"/>
<proteinExistence type="predicted"/>
<dbReference type="PANTHER" id="PTHR43948:SF10">
    <property type="entry name" value="MRJ, ISOFORM E"/>
    <property type="match status" value="1"/>
</dbReference>
<dbReference type="GO" id="GO:0005737">
    <property type="term" value="C:cytoplasm"/>
    <property type="evidence" value="ECO:0007669"/>
    <property type="project" value="TreeGrafter"/>
</dbReference>
<dbReference type="VEuPathDB" id="CryptoDB:Vbra_4649"/>
<dbReference type="PROSITE" id="PS50076">
    <property type="entry name" value="DNAJ_2"/>
    <property type="match status" value="1"/>
</dbReference>
<dbReference type="GO" id="GO:0051087">
    <property type="term" value="F:protein-folding chaperone binding"/>
    <property type="evidence" value="ECO:0007669"/>
    <property type="project" value="TreeGrafter"/>
</dbReference>
<evidence type="ECO:0000256" key="1">
    <source>
        <dbReference type="SAM" id="MobiDB-lite"/>
    </source>
</evidence>
<dbReference type="SMART" id="SM00271">
    <property type="entry name" value="DnaJ"/>
    <property type="match status" value="1"/>
</dbReference>
<dbReference type="SUPFAM" id="SSF46565">
    <property type="entry name" value="Chaperone J-domain"/>
    <property type="match status" value="1"/>
</dbReference>
<reference evidence="3 4" key="1">
    <citation type="submission" date="2014-11" db="EMBL/GenBank/DDBJ databases">
        <authorList>
            <person name="Zhu J."/>
            <person name="Qi W."/>
            <person name="Song R."/>
        </authorList>
    </citation>
    <scope>NUCLEOTIDE SEQUENCE [LARGE SCALE GENOMIC DNA]</scope>
</reference>
<feature type="compositionally biased region" description="Polar residues" evidence="1">
    <location>
        <begin position="232"/>
        <end position="244"/>
    </location>
</feature>
<dbReference type="InterPro" id="IPR036869">
    <property type="entry name" value="J_dom_sf"/>
</dbReference>